<evidence type="ECO:0000313" key="6">
    <source>
        <dbReference type="EMBL" id="MFC3958778.1"/>
    </source>
</evidence>
<dbReference type="SUPFAM" id="SSF51569">
    <property type="entry name" value="Aldolase"/>
    <property type="match status" value="1"/>
</dbReference>
<evidence type="ECO:0000256" key="1">
    <source>
        <dbReference type="ARBA" id="ARBA00004761"/>
    </source>
</evidence>
<name>A0ABD5NQ13_9EURY</name>
<evidence type="ECO:0000313" key="7">
    <source>
        <dbReference type="Proteomes" id="UP001595846"/>
    </source>
</evidence>
<dbReference type="Pfam" id="PF01081">
    <property type="entry name" value="Aldolase"/>
    <property type="match status" value="1"/>
</dbReference>
<comment type="subunit">
    <text evidence="3">Homotrimer.</text>
</comment>
<evidence type="ECO:0000256" key="2">
    <source>
        <dbReference type="ARBA" id="ARBA00006906"/>
    </source>
</evidence>
<organism evidence="6 7">
    <name type="scientific">Halovivax cerinus</name>
    <dbReference type="NCBI Taxonomy" id="1487865"/>
    <lineage>
        <taxon>Archaea</taxon>
        <taxon>Methanobacteriati</taxon>
        <taxon>Methanobacteriota</taxon>
        <taxon>Stenosarchaea group</taxon>
        <taxon>Halobacteria</taxon>
        <taxon>Halobacteriales</taxon>
        <taxon>Natrialbaceae</taxon>
        <taxon>Halovivax</taxon>
    </lineage>
</organism>
<dbReference type="RefSeq" id="WP_256531116.1">
    <property type="nucleotide sequence ID" value="NZ_CP101824.1"/>
</dbReference>
<accession>A0ABD5NQ13</accession>
<evidence type="ECO:0000256" key="4">
    <source>
        <dbReference type="ARBA" id="ARBA00023239"/>
    </source>
</evidence>
<dbReference type="GeneID" id="73903835"/>
<comment type="similarity">
    <text evidence="2">Belongs to the KHG/KDPG aldolase family.</text>
</comment>
<dbReference type="InterPro" id="IPR013785">
    <property type="entry name" value="Aldolase_TIM"/>
</dbReference>
<keyword evidence="4" id="KW-0456">Lyase</keyword>
<reference evidence="6 7" key="1">
    <citation type="journal article" date="2019" name="Int. J. Syst. Evol. Microbiol.">
        <title>The Global Catalogue of Microorganisms (GCM) 10K type strain sequencing project: providing services to taxonomists for standard genome sequencing and annotation.</title>
        <authorList>
            <consortium name="The Broad Institute Genomics Platform"/>
            <consortium name="The Broad Institute Genome Sequencing Center for Infectious Disease"/>
            <person name="Wu L."/>
            <person name="Ma J."/>
        </authorList>
    </citation>
    <scope>NUCLEOTIDE SEQUENCE [LARGE SCALE GENOMIC DNA]</scope>
    <source>
        <strain evidence="6 7">IBRC-M 10256</strain>
    </source>
</reference>
<evidence type="ECO:0000256" key="5">
    <source>
        <dbReference type="ARBA" id="ARBA00023277"/>
    </source>
</evidence>
<sequence length="224" mass="22260">MDANPAADTDGDEPLATIVDSGVVAVLRGVDREAVGPVANALVEGGVLGIEITADDPGATEKVSRLRSELDGTDAVIGAGTVLDPATASAVVDAGASFVVTPHTAPDVVRTCNRRGVLSMCGVLTPTEAVTAMEAGADVLKVFPASSVGPDHLSALAGPLGNVAMIPTGGVSLQNAADYIDAGACAVGVGSDLVDGDAIATGDVDTLERRAEKFVDEVADARAE</sequence>
<evidence type="ECO:0000256" key="3">
    <source>
        <dbReference type="ARBA" id="ARBA00011233"/>
    </source>
</evidence>
<comment type="caution">
    <text evidence="6">The sequence shown here is derived from an EMBL/GenBank/DDBJ whole genome shotgun (WGS) entry which is preliminary data.</text>
</comment>
<keyword evidence="7" id="KW-1185">Reference proteome</keyword>
<dbReference type="CDD" id="cd00452">
    <property type="entry name" value="KDPG_aldolase"/>
    <property type="match status" value="1"/>
</dbReference>
<proteinExistence type="inferred from homology"/>
<dbReference type="EMBL" id="JBHSAQ010000006">
    <property type="protein sequence ID" value="MFC3958778.1"/>
    <property type="molecule type" value="Genomic_DNA"/>
</dbReference>
<keyword evidence="5" id="KW-0119">Carbohydrate metabolism</keyword>
<dbReference type="GO" id="GO:0016829">
    <property type="term" value="F:lyase activity"/>
    <property type="evidence" value="ECO:0007669"/>
    <property type="project" value="UniProtKB-KW"/>
</dbReference>
<gene>
    <name evidence="6" type="ORF">ACFOUR_10415</name>
</gene>
<dbReference type="NCBIfam" id="TIGR01182">
    <property type="entry name" value="eda"/>
    <property type="match status" value="1"/>
</dbReference>
<dbReference type="Gene3D" id="3.20.20.70">
    <property type="entry name" value="Aldolase class I"/>
    <property type="match status" value="1"/>
</dbReference>
<dbReference type="AlphaFoldDB" id="A0ABD5NQ13"/>
<dbReference type="Proteomes" id="UP001595846">
    <property type="component" value="Unassembled WGS sequence"/>
</dbReference>
<protein>
    <submittedName>
        <fullName evidence="6">Bifunctional 4-hydroxy-2-oxoglutarate aldolase/2-dehydro-3-deoxy-phosphogluconate aldolase</fullName>
    </submittedName>
</protein>
<dbReference type="InterPro" id="IPR000887">
    <property type="entry name" value="Aldlse_KDPG_KHG"/>
</dbReference>
<comment type="pathway">
    <text evidence="1">Carbohydrate acid metabolism.</text>
</comment>
<dbReference type="PANTHER" id="PTHR30246">
    <property type="entry name" value="2-KETO-3-DEOXY-6-PHOSPHOGLUCONATE ALDOLASE"/>
    <property type="match status" value="1"/>
</dbReference>
<dbReference type="PANTHER" id="PTHR30246:SF1">
    <property type="entry name" value="2-DEHYDRO-3-DEOXY-6-PHOSPHOGALACTONATE ALDOLASE-RELATED"/>
    <property type="match status" value="1"/>
</dbReference>